<accession>A0A917QRG7</accession>
<protein>
    <submittedName>
        <fullName evidence="2">Uncharacterized protein</fullName>
    </submittedName>
</protein>
<evidence type="ECO:0000313" key="3">
    <source>
        <dbReference type="Proteomes" id="UP000637788"/>
    </source>
</evidence>
<feature type="region of interest" description="Disordered" evidence="1">
    <location>
        <begin position="123"/>
        <end position="146"/>
    </location>
</feature>
<gene>
    <name evidence="2" type="ORF">GCM10010094_25520</name>
</gene>
<keyword evidence="3" id="KW-1185">Reference proteome</keyword>
<evidence type="ECO:0000256" key="1">
    <source>
        <dbReference type="SAM" id="MobiDB-lite"/>
    </source>
</evidence>
<proteinExistence type="predicted"/>
<name>A0A917QRG7_9ACTN</name>
<dbReference type="EMBL" id="BMPQ01000005">
    <property type="protein sequence ID" value="GGK63594.1"/>
    <property type="molecule type" value="Genomic_DNA"/>
</dbReference>
<organism evidence="2 3">
    <name type="scientific">Streptomyces flaveus</name>
    <dbReference type="NCBI Taxonomy" id="66370"/>
    <lineage>
        <taxon>Bacteria</taxon>
        <taxon>Bacillati</taxon>
        <taxon>Actinomycetota</taxon>
        <taxon>Actinomycetes</taxon>
        <taxon>Kitasatosporales</taxon>
        <taxon>Streptomycetaceae</taxon>
        <taxon>Streptomyces</taxon>
        <taxon>Streptomyces aurantiacus group</taxon>
    </lineage>
</organism>
<evidence type="ECO:0000313" key="2">
    <source>
        <dbReference type="EMBL" id="GGK63594.1"/>
    </source>
</evidence>
<dbReference type="AlphaFoldDB" id="A0A917QRG7"/>
<dbReference type="RefSeq" id="WP_189321973.1">
    <property type="nucleotide sequence ID" value="NZ_BMPQ01000005.1"/>
</dbReference>
<comment type="caution">
    <text evidence="2">The sequence shown here is derived from an EMBL/GenBank/DDBJ whole genome shotgun (WGS) entry which is preliminary data.</text>
</comment>
<reference evidence="2" key="2">
    <citation type="submission" date="2020-09" db="EMBL/GenBank/DDBJ databases">
        <authorList>
            <person name="Sun Q."/>
            <person name="Ohkuma M."/>
        </authorList>
    </citation>
    <scope>NUCLEOTIDE SEQUENCE</scope>
    <source>
        <strain evidence="2">JCM 3035</strain>
    </source>
</reference>
<reference evidence="2" key="1">
    <citation type="journal article" date="2014" name="Int. J. Syst. Evol. Microbiol.">
        <title>Complete genome sequence of Corynebacterium casei LMG S-19264T (=DSM 44701T), isolated from a smear-ripened cheese.</title>
        <authorList>
            <consortium name="US DOE Joint Genome Institute (JGI-PGF)"/>
            <person name="Walter F."/>
            <person name="Albersmeier A."/>
            <person name="Kalinowski J."/>
            <person name="Ruckert C."/>
        </authorList>
    </citation>
    <scope>NUCLEOTIDE SEQUENCE</scope>
    <source>
        <strain evidence="2">JCM 3035</strain>
    </source>
</reference>
<sequence>MLASQYSDAEQRAQYLQIDHLTTVNWSPDWSPSDEYWPHFAMTCGFVHRSVPAFGLKPTRVWLGVPRWADFLVATKFLPLVQALVKQSAGSPLPGLVLQPQIFELVTEPDRFALGGSVRPAPQVAVPQHTSEAVTASDRPDRPLRK</sequence>
<dbReference type="Proteomes" id="UP000637788">
    <property type="component" value="Unassembled WGS sequence"/>
</dbReference>